<dbReference type="Pfam" id="PF00903">
    <property type="entry name" value="Glyoxalase"/>
    <property type="match status" value="1"/>
</dbReference>
<protein>
    <recommendedName>
        <fullName evidence="1">VOC domain-containing protein</fullName>
    </recommendedName>
</protein>
<dbReference type="AlphaFoldDB" id="A0A160MZX4"/>
<dbReference type="PROSITE" id="PS51819">
    <property type="entry name" value="VOC"/>
    <property type="match status" value="1"/>
</dbReference>
<evidence type="ECO:0000259" key="1">
    <source>
        <dbReference type="PROSITE" id="PS51819"/>
    </source>
</evidence>
<sequence length="136" mass="14889">MADMNPYTLGVDHVGLTVSDIERSRRFFVECLGWTVVGGNPAYPAVFVSDGTTRLTLWQADGDHVAFDRRRNVGLHHLALKIADLDVLSELHARVSAWPDAVVEFAPEPVGKGPRVHCMIREPGGARIELVCTPSS</sequence>
<dbReference type="InterPro" id="IPR037523">
    <property type="entry name" value="VOC_core"/>
</dbReference>
<evidence type="ECO:0000313" key="2">
    <source>
        <dbReference type="EMBL" id="AND68468.1"/>
    </source>
</evidence>
<name>A0A160MZX4_9GAMM</name>
<organism evidence="2 3">
    <name type="scientific">Dyella thiooxydans</name>
    <dbReference type="NCBI Taxonomy" id="445710"/>
    <lineage>
        <taxon>Bacteria</taxon>
        <taxon>Pseudomonadati</taxon>
        <taxon>Pseudomonadota</taxon>
        <taxon>Gammaproteobacteria</taxon>
        <taxon>Lysobacterales</taxon>
        <taxon>Rhodanobacteraceae</taxon>
        <taxon>Dyella</taxon>
    </lineage>
</organism>
<dbReference type="InterPro" id="IPR029068">
    <property type="entry name" value="Glyas_Bleomycin-R_OHBP_Dase"/>
</dbReference>
<dbReference type="KEGG" id="dtx:ATSB10_10140"/>
<accession>A0A160MZX4</accession>
<dbReference type="Gene3D" id="3.10.180.10">
    <property type="entry name" value="2,3-Dihydroxybiphenyl 1,2-Dioxygenase, domain 1"/>
    <property type="match status" value="1"/>
</dbReference>
<evidence type="ECO:0000313" key="3">
    <source>
        <dbReference type="Proteomes" id="UP000077255"/>
    </source>
</evidence>
<dbReference type="Proteomes" id="UP000077255">
    <property type="component" value="Chromosome"/>
</dbReference>
<feature type="domain" description="VOC" evidence="1">
    <location>
        <begin position="10"/>
        <end position="133"/>
    </location>
</feature>
<keyword evidence="3" id="KW-1185">Reference proteome</keyword>
<reference evidence="2 3" key="1">
    <citation type="submission" date="2016-02" db="EMBL/GenBank/DDBJ databases">
        <title>Complete genome sequencing and analysis of ATSB10, Dyella thiooxydans isolated from rhizosphere soil of sunflower (Helianthus annuus L.).</title>
        <authorList>
            <person name="Lee Y."/>
            <person name="Hwangbo K."/>
            <person name="Chung H."/>
            <person name="Yoo J."/>
            <person name="Kim K.Y."/>
            <person name="Sa T.M."/>
            <person name="Um Y."/>
            <person name="Madhaiyan M."/>
        </authorList>
    </citation>
    <scope>NUCLEOTIDE SEQUENCE [LARGE SCALE GENOMIC DNA]</scope>
    <source>
        <strain evidence="2 3">ATSB10</strain>
    </source>
</reference>
<dbReference type="SUPFAM" id="SSF54593">
    <property type="entry name" value="Glyoxalase/Bleomycin resistance protein/Dihydroxybiphenyl dioxygenase"/>
    <property type="match status" value="1"/>
</dbReference>
<dbReference type="InterPro" id="IPR004360">
    <property type="entry name" value="Glyas_Fos-R_dOase_dom"/>
</dbReference>
<dbReference type="STRING" id="445710.ATSB10_10140"/>
<gene>
    <name evidence="2" type="ORF">ATSB10_10140</name>
</gene>
<dbReference type="PATRIC" id="fig|445710.3.peg.1012"/>
<dbReference type="EMBL" id="CP014841">
    <property type="protein sequence ID" value="AND68468.1"/>
    <property type="molecule type" value="Genomic_DNA"/>
</dbReference>
<proteinExistence type="predicted"/>